<reference evidence="1 2" key="1">
    <citation type="journal article" date="2018" name="Science">
        <title>The opium poppy genome and morphinan production.</title>
        <authorList>
            <person name="Guo L."/>
            <person name="Winzer T."/>
            <person name="Yang X."/>
            <person name="Li Y."/>
            <person name="Ning Z."/>
            <person name="He Z."/>
            <person name="Teodor R."/>
            <person name="Lu Y."/>
            <person name="Bowser T.A."/>
            <person name="Graham I.A."/>
            <person name="Ye K."/>
        </authorList>
    </citation>
    <scope>NUCLEOTIDE SEQUENCE [LARGE SCALE GENOMIC DNA]</scope>
    <source>
        <strain evidence="2">cv. HN1</strain>
        <tissue evidence="1">Leaves</tissue>
    </source>
</reference>
<evidence type="ECO:0008006" key="3">
    <source>
        <dbReference type="Google" id="ProtNLM"/>
    </source>
</evidence>
<proteinExistence type="predicted"/>
<gene>
    <name evidence="1" type="ORF">C5167_047624</name>
</gene>
<dbReference type="InterPro" id="IPR001278">
    <property type="entry name" value="Arg-tRNA-ligase"/>
</dbReference>
<dbReference type="Gene3D" id="1.10.730.10">
    <property type="entry name" value="Isoleucyl-tRNA Synthetase, Domain 1"/>
    <property type="match status" value="1"/>
</dbReference>
<dbReference type="InterPro" id="IPR014729">
    <property type="entry name" value="Rossmann-like_a/b/a_fold"/>
</dbReference>
<dbReference type="GO" id="GO:0006420">
    <property type="term" value="P:arginyl-tRNA aminoacylation"/>
    <property type="evidence" value="ECO:0007669"/>
    <property type="project" value="InterPro"/>
</dbReference>
<sequence>MLLKHGCQKYLEQLFWLRIISSKELEALHRVYNIHVPGVLDDLIEQGWLMNVGKMMKVGKTELVLVDEDGGFEHAATQLASLRHHLIDEQVGWLIYVGEADQKAFYDPCFDAAKVAKWLPADDGNPTPKVSFLGLVTEPSSVEIDKLMHDVQLSFREVLLKRGYAADDESEQIADELARGGIKFAILQNVGERKSNHCKIDTVGVLASKGRTAFHLQLVYASVSQFIDGAKVDIQDINRNNVVDLLPQEASDLAVHMQGFPLVVKQACLELSPAILCDFLLEVAVENLAMCHMSFV</sequence>
<dbReference type="Gramene" id="RZC84840">
    <property type="protein sequence ID" value="RZC84840"/>
    <property type="gene ID" value="C5167_047624"/>
</dbReference>
<dbReference type="InterPro" id="IPR009080">
    <property type="entry name" value="tRNAsynth_Ia_anticodon-bd"/>
</dbReference>
<protein>
    <recommendedName>
        <fullName evidence="3">Arginine--tRNA ligase</fullName>
    </recommendedName>
</protein>
<organism evidence="1 2">
    <name type="scientific">Papaver somniferum</name>
    <name type="common">Opium poppy</name>
    <dbReference type="NCBI Taxonomy" id="3469"/>
    <lineage>
        <taxon>Eukaryota</taxon>
        <taxon>Viridiplantae</taxon>
        <taxon>Streptophyta</taxon>
        <taxon>Embryophyta</taxon>
        <taxon>Tracheophyta</taxon>
        <taxon>Spermatophyta</taxon>
        <taxon>Magnoliopsida</taxon>
        <taxon>Ranunculales</taxon>
        <taxon>Papaveraceae</taxon>
        <taxon>Papaveroideae</taxon>
        <taxon>Papaver</taxon>
    </lineage>
</organism>
<dbReference type="Proteomes" id="UP000316621">
    <property type="component" value="Chromosome 11"/>
</dbReference>
<keyword evidence="2" id="KW-1185">Reference proteome</keyword>
<dbReference type="SUPFAM" id="SSF47323">
    <property type="entry name" value="Anticodon-binding domain of a subclass of class I aminoacyl-tRNA synthetases"/>
    <property type="match status" value="1"/>
</dbReference>
<dbReference type="Gene3D" id="3.40.50.620">
    <property type="entry name" value="HUPs"/>
    <property type="match status" value="1"/>
</dbReference>
<dbReference type="PANTHER" id="PTHR11956:SF5">
    <property type="entry name" value="ARGININE--TRNA LIGASE, CYTOPLASMIC"/>
    <property type="match status" value="1"/>
</dbReference>
<dbReference type="GO" id="GO:0004814">
    <property type="term" value="F:arginine-tRNA ligase activity"/>
    <property type="evidence" value="ECO:0007669"/>
    <property type="project" value="InterPro"/>
</dbReference>
<evidence type="ECO:0000313" key="2">
    <source>
        <dbReference type="Proteomes" id="UP000316621"/>
    </source>
</evidence>
<dbReference type="PANTHER" id="PTHR11956">
    <property type="entry name" value="ARGINYL-TRNA SYNTHETASE"/>
    <property type="match status" value="1"/>
</dbReference>
<dbReference type="GO" id="GO:0005524">
    <property type="term" value="F:ATP binding"/>
    <property type="evidence" value="ECO:0007669"/>
    <property type="project" value="InterPro"/>
</dbReference>
<dbReference type="STRING" id="3469.A0A4Y7LJP7"/>
<evidence type="ECO:0000313" key="1">
    <source>
        <dbReference type="EMBL" id="RZC84840.1"/>
    </source>
</evidence>
<accession>A0A4Y7LJP7</accession>
<dbReference type="EMBL" id="CM010725">
    <property type="protein sequence ID" value="RZC84840.1"/>
    <property type="molecule type" value="Genomic_DNA"/>
</dbReference>
<dbReference type="AlphaFoldDB" id="A0A4Y7LJP7"/>
<name>A0A4Y7LJP7_PAPSO</name>